<evidence type="ECO:0000313" key="7">
    <source>
        <dbReference type="Proteomes" id="UP001302349"/>
    </source>
</evidence>
<dbReference type="Proteomes" id="UP001302349">
    <property type="component" value="Chromosome"/>
</dbReference>
<comment type="cofactor">
    <cofactor evidence="1">
        <name>FAD</name>
        <dbReference type="ChEBI" id="CHEBI:57692"/>
    </cofactor>
</comment>
<dbReference type="SUPFAM" id="SSF51905">
    <property type="entry name" value="FAD/NAD(P)-binding domain"/>
    <property type="match status" value="1"/>
</dbReference>
<evidence type="ECO:0000259" key="5">
    <source>
        <dbReference type="Pfam" id="PF07992"/>
    </source>
</evidence>
<evidence type="ECO:0000256" key="4">
    <source>
        <dbReference type="ARBA" id="ARBA00022827"/>
    </source>
</evidence>
<dbReference type="PRINTS" id="PR00368">
    <property type="entry name" value="FADPNR"/>
</dbReference>
<dbReference type="InterPro" id="IPR023753">
    <property type="entry name" value="FAD/NAD-binding_dom"/>
</dbReference>
<dbReference type="EMBL" id="CP136051">
    <property type="protein sequence ID" value="WOK06987.1"/>
    <property type="molecule type" value="Genomic_DNA"/>
</dbReference>
<gene>
    <name evidence="6" type="ORF">RT717_28385</name>
</gene>
<dbReference type="InterPro" id="IPR050260">
    <property type="entry name" value="FAD-bd_OxRdtase"/>
</dbReference>
<sequence>MAHIVIIGNGIAGITCARHVRKQGNVQITVISGETEHFFSRTALMYIYMGHMKYEHTKPYEDWFWGKNKIDLVFDFVTGIEAKAKSIRLKSGKNINYDKLVLATGSQPNKFGWPGQDLPGVQGLYSYQDLEILESNSKNCKRAVIVGGGLIGIELAEMLASRKISVTFLVREKSFWDLVLPAEESAMINRHIVEHHIDLRLNTELREIKAGPDGKASAVVTSTGEEIPCQVVGLTAGVHANVGLAKSFGVETNRGILVDDLLQTNLPDVYAIGDCAELRNPLPHRKAIEQVWYTGRMMGETLALTLTGTPTRYVPGIWFNSAKFLDIEYQTYGSVPAIASEGVDSFWWEHPDGKKGIRINFDQAAGTVLGMNAMGIRQRHQVWDSWIRQKTKVDRVINELEKANFDPEFFDTCEQEIKAAFSTQFPYFEIEKKRKKKLFGIF</sequence>
<dbReference type="InterPro" id="IPR036188">
    <property type="entry name" value="FAD/NAD-bd_sf"/>
</dbReference>
<keyword evidence="3" id="KW-0285">Flavoprotein</keyword>
<reference evidence="6 7" key="1">
    <citation type="journal article" date="2023" name="Microbiol. Resour. Announc.">
        <title>Complete Genome Sequence of Imperialibacter roseus strain P4T.</title>
        <authorList>
            <person name="Tizabi D.R."/>
            <person name="Bachvaroff T."/>
            <person name="Hill R.T."/>
        </authorList>
    </citation>
    <scope>NUCLEOTIDE SEQUENCE [LARGE SCALE GENOMIC DNA]</scope>
    <source>
        <strain evidence="6 7">P4T</strain>
    </source>
</reference>
<evidence type="ECO:0000313" key="6">
    <source>
        <dbReference type="EMBL" id="WOK06987.1"/>
    </source>
</evidence>
<keyword evidence="7" id="KW-1185">Reference proteome</keyword>
<dbReference type="Gene3D" id="3.50.50.60">
    <property type="entry name" value="FAD/NAD(P)-binding domain"/>
    <property type="match status" value="2"/>
</dbReference>
<evidence type="ECO:0000256" key="3">
    <source>
        <dbReference type="ARBA" id="ARBA00022630"/>
    </source>
</evidence>
<name>A0ABZ0IR67_9BACT</name>
<dbReference type="PRINTS" id="PR00411">
    <property type="entry name" value="PNDRDTASEI"/>
</dbReference>
<comment type="similarity">
    <text evidence="2">Belongs to the FAD-dependent oxidoreductase family.</text>
</comment>
<proteinExistence type="inferred from homology"/>
<dbReference type="Pfam" id="PF07992">
    <property type="entry name" value="Pyr_redox_2"/>
    <property type="match status" value="1"/>
</dbReference>
<dbReference type="PANTHER" id="PTHR43429:SF3">
    <property type="entry name" value="NITRITE REDUCTASE [NAD(P)H]"/>
    <property type="match status" value="1"/>
</dbReference>
<accession>A0ABZ0IR67</accession>
<feature type="domain" description="FAD/NAD(P)-binding" evidence="5">
    <location>
        <begin position="3"/>
        <end position="285"/>
    </location>
</feature>
<dbReference type="PANTHER" id="PTHR43429">
    <property type="entry name" value="PYRIDINE NUCLEOTIDE-DISULFIDE OXIDOREDUCTASE DOMAIN-CONTAINING"/>
    <property type="match status" value="1"/>
</dbReference>
<evidence type="ECO:0000256" key="2">
    <source>
        <dbReference type="ARBA" id="ARBA00006442"/>
    </source>
</evidence>
<keyword evidence="4" id="KW-0274">FAD</keyword>
<protein>
    <submittedName>
        <fullName evidence="6">FAD-dependent oxidoreductase</fullName>
    </submittedName>
</protein>
<evidence type="ECO:0000256" key="1">
    <source>
        <dbReference type="ARBA" id="ARBA00001974"/>
    </source>
</evidence>
<organism evidence="6 7">
    <name type="scientific">Imperialibacter roseus</name>
    <dbReference type="NCBI Taxonomy" id="1324217"/>
    <lineage>
        <taxon>Bacteria</taxon>
        <taxon>Pseudomonadati</taxon>
        <taxon>Bacteroidota</taxon>
        <taxon>Cytophagia</taxon>
        <taxon>Cytophagales</taxon>
        <taxon>Flammeovirgaceae</taxon>
        <taxon>Imperialibacter</taxon>
    </lineage>
</organism>
<dbReference type="RefSeq" id="WP_317489677.1">
    <property type="nucleotide sequence ID" value="NZ_CP136051.1"/>
</dbReference>